<dbReference type="STRING" id="46224.B4102_0793"/>
<gene>
    <name evidence="1" type="ORF">B4102_0793</name>
</gene>
<evidence type="ECO:0000313" key="2">
    <source>
        <dbReference type="Proteomes" id="UP000075666"/>
    </source>
</evidence>
<organism evidence="1 2">
    <name type="scientific">Heyndrickxia sporothermodurans</name>
    <dbReference type="NCBI Taxonomy" id="46224"/>
    <lineage>
        <taxon>Bacteria</taxon>
        <taxon>Bacillati</taxon>
        <taxon>Bacillota</taxon>
        <taxon>Bacilli</taxon>
        <taxon>Bacillales</taxon>
        <taxon>Bacillaceae</taxon>
        <taxon>Heyndrickxia</taxon>
    </lineage>
</organism>
<comment type="caution">
    <text evidence="1">The sequence shown here is derived from an EMBL/GenBank/DDBJ whole genome shotgun (WGS) entry which is preliminary data.</text>
</comment>
<accession>A0A150KMR6</accession>
<keyword evidence="2" id="KW-1185">Reference proteome</keyword>
<evidence type="ECO:0000313" key="1">
    <source>
        <dbReference type="EMBL" id="KYC97138.1"/>
    </source>
</evidence>
<dbReference type="AlphaFoldDB" id="A0A150KMR6"/>
<reference evidence="1 2" key="1">
    <citation type="submission" date="2016-01" db="EMBL/GenBank/DDBJ databases">
        <title>Genome Sequences of Twelve Sporeforming Bacillus Species Isolated from Foods.</title>
        <authorList>
            <person name="Berendsen E.M."/>
            <person name="Wells-Bennik M.H."/>
            <person name="Krawcyk A.O."/>
            <person name="De Jong A."/>
            <person name="Holsappel S."/>
            <person name="Eijlander R.T."/>
            <person name="Kuipers O.P."/>
        </authorList>
    </citation>
    <scope>NUCLEOTIDE SEQUENCE [LARGE SCALE GENOMIC DNA]</scope>
    <source>
        <strain evidence="1 2">B4102</strain>
    </source>
</reference>
<sequence length="45" mass="5468">MGRDQSGKLWIYEVNSKPMSFDEEDIEKKRIKNLIQIFYNQTIFN</sequence>
<proteinExistence type="predicted"/>
<dbReference type="Proteomes" id="UP000075666">
    <property type="component" value="Unassembled WGS sequence"/>
</dbReference>
<protein>
    <submittedName>
        <fullName evidence="1">Uncharacterized protein</fullName>
    </submittedName>
</protein>
<name>A0A150KMR6_9BACI</name>
<dbReference type="EMBL" id="LQYN01000086">
    <property type="protein sequence ID" value="KYC97138.1"/>
    <property type="molecule type" value="Genomic_DNA"/>
</dbReference>
<dbReference type="PATRIC" id="fig|46224.3.peg.4199"/>